<name>A0ACD3ANJ3_9AGAR</name>
<sequence length="190" mass="22108">LEAALNIHERWDTTHPDYIRYHQETIATDYRKVVTELERLVVLRFAELTKMSLPGLGYKLRRQITKGLVRRNEAIRKAIERYNTQAARLVPPRDPLTWKQIADTAFLGNFDVLKDMGIDVGTHPWTKTTRRTAATSYFKICRSREELTRLNVEIRRLLTSISDEETTTLNVITTLNNTNPALASEVKRQW</sequence>
<accession>A0ACD3ANJ3</accession>
<keyword evidence="2" id="KW-1185">Reference proteome</keyword>
<feature type="non-terminal residue" evidence="1">
    <location>
        <position position="190"/>
    </location>
</feature>
<reference evidence="1 2" key="1">
    <citation type="journal article" date="2019" name="Nat. Ecol. Evol.">
        <title>Megaphylogeny resolves global patterns of mushroom evolution.</title>
        <authorList>
            <person name="Varga T."/>
            <person name="Krizsan K."/>
            <person name="Foldi C."/>
            <person name="Dima B."/>
            <person name="Sanchez-Garcia M."/>
            <person name="Sanchez-Ramirez S."/>
            <person name="Szollosi G.J."/>
            <person name="Szarkandi J.G."/>
            <person name="Papp V."/>
            <person name="Albert L."/>
            <person name="Andreopoulos W."/>
            <person name="Angelini C."/>
            <person name="Antonin V."/>
            <person name="Barry K.W."/>
            <person name="Bougher N.L."/>
            <person name="Buchanan P."/>
            <person name="Buyck B."/>
            <person name="Bense V."/>
            <person name="Catcheside P."/>
            <person name="Chovatia M."/>
            <person name="Cooper J."/>
            <person name="Damon W."/>
            <person name="Desjardin D."/>
            <person name="Finy P."/>
            <person name="Geml J."/>
            <person name="Haridas S."/>
            <person name="Hughes K."/>
            <person name="Justo A."/>
            <person name="Karasinski D."/>
            <person name="Kautmanova I."/>
            <person name="Kiss B."/>
            <person name="Kocsube S."/>
            <person name="Kotiranta H."/>
            <person name="LaButti K.M."/>
            <person name="Lechner B.E."/>
            <person name="Liimatainen K."/>
            <person name="Lipzen A."/>
            <person name="Lukacs Z."/>
            <person name="Mihaltcheva S."/>
            <person name="Morgado L.N."/>
            <person name="Niskanen T."/>
            <person name="Noordeloos M.E."/>
            <person name="Ohm R.A."/>
            <person name="Ortiz-Santana B."/>
            <person name="Ovrebo C."/>
            <person name="Racz N."/>
            <person name="Riley R."/>
            <person name="Savchenko A."/>
            <person name="Shiryaev A."/>
            <person name="Soop K."/>
            <person name="Spirin V."/>
            <person name="Szebenyi C."/>
            <person name="Tomsovsky M."/>
            <person name="Tulloss R.E."/>
            <person name="Uehling J."/>
            <person name="Grigoriev I.V."/>
            <person name="Vagvolgyi C."/>
            <person name="Papp T."/>
            <person name="Martin F.M."/>
            <person name="Miettinen O."/>
            <person name="Hibbett D.S."/>
            <person name="Nagy L.G."/>
        </authorList>
    </citation>
    <scope>NUCLEOTIDE SEQUENCE [LARGE SCALE GENOMIC DNA]</scope>
    <source>
        <strain evidence="1 2">NL-1719</strain>
    </source>
</reference>
<evidence type="ECO:0000313" key="1">
    <source>
        <dbReference type="EMBL" id="TFK67055.1"/>
    </source>
</evidence>
<gene>
    <name evidence="1" type="ORF">BDN72DRAFT_749260</name>
</gene>
<dbReference type="Proteomes" id="UP000308600">
    <property type="component" value="Unassembled WGS sequence"/>
</dbReference>
<evidence type="ECO:0000313" key="2">
    <source>
        <dbReference type="Proteomes" id="UP000308600"/>
    </source>
</evidence>
<feature type="non-terminal residue" evidence="1">
    <location>
        <position position="1"/>
    </location>
</feature>
<proteinExistence type="predicted"/>
<protein>
    <submittedName>
        <fullName evidence="1">Uncharacterized protein</fullName>
    </submittedName>
</protein>
<organism evidence="1 2">
    <name type="scientific">Pluteus cervinus</name>
    <dbReference type="NCBI Taxonomy" id="181527"/>
    <lineage>
        <taxon>Eukaryota</taxon>
        <taxon>Fungi</taxon>
        <taxon>Dikarya</taxon>
        <taxon>Basidiomycota</taxon>
        <taxon>Agaricomycotina</taxon>
        <taxon>Agaricomycetes</taxon>
        <taxon>Agaricomycetidae</taxon>
        <taxon>Agaricales</taxon>
        <taxon>Pluteineae</taxon>
        <taxon>Pluteaceae</taxon>
        <taxon>Pluteus</taxon>
    </lineage>
</organism>
<dbReference type="EMBL" id="ML208386">
    <property type="protein sequence ID" value="TFK67055.1"/>
    <property type="molecule type" value="Genomic_DNA"/>
</dbReference>